<dbReference type="Proteomes" id="UP000510888">
    <property type="component" value="Plasmid PPGU16_p3"/>
</dbReference>
<evidence type="ECO:0000313" key="1">
    <source>
        <dbReference type="EMBL" id="BCF95366.1"/>
    </source>
</evidence>
<dbReference type="EMBL" id="AP023178">
    <property type="protein sequence ID" value="BCF95366.1"/>
    <property type="molecule type" value="Genomic_DNA"/>
</dbReference>
<proteinExistence type="predicted"/>
<name>A0A7I8C2Q1_9BURK</name>
<accession>A0A7I8C2Q1</accession>
<reference evidence="1 2" key="1">
    <citation type="journal article" date="2020" name="Genes (Basel)">
        <title>Genomic Comparison of Insect Gut Symbionts from Divergent Burkholderia Subclades.</title>
        <authorList>
            <person name="Takeshita K."/>
            <person name="Kikuchi Y."/>
        </authorList>
    </citation>
    <scope>NUCLEOTIDE SEQUENCE [LARGE SCALE GENOMIC DNA]</scope>
    <source>
        <strain evidence="1 2">PGU16</strain>
        <plasmid evidence="1 2">PPGU16_p3</plasmid>
    </source>
</reference>
<protein>
    <submittedName>
        <fullName evidence="1">Uncharacterized protein</fullName>
    </submittedName>
</protein>
<geneLocation type="plasmid" evidence="1 2">
    <name>PPGU16_p3</name>
</geneLocation>
<dbReference type="AlphaFoldDB" id="A0A7I8C2Q1"/>
<dbReference type="RefSeq" id="WP_180727793.1">
    <property type="nucleotide sequence ID" value="NZ_AP023178.1"/>
</dbReference>
<dbReference type="KEGG" id="plad:PPGU16_84330"/>
<evidence type="ECO:0000313" key="2">
    <source>
        <dbReference type="Proteomes" id="UP000510888"/>
    </source>
</evidence>
<keyword evidence="1" id="KW-0614">Plasmid</keyword>
<gene>
    <name evidence="1" type="ORF">PPGU16_84330</name>
</gene>
<sequence>MSIINREVPPELLGENTVFEGQKLWRFTFGPDTRDVSREFYDLTIYVLANMNYNHVTISCPQGHPAWLTDYFRSLVGYGLPVEVSPAPSDPEMVSALKAARRFTRFSWPAGQSPCLLKSDLHYDGDD</sequence>
<organism evidence="1 2">
    <name type="scientific">Paraburkholderia largidicola</name>
    <dbReference type="NCBI Taxonomy" id="3014751"/>
    <lineage>
        <taxon>Bacteria</taxon>
        <taxon>Pseudomonadati</taxon>
        <taxon>Pseudomonadota</taxon>
        <taxon>Betaproteobacteria</taxon>
        <taxon>Burkholderiales</taxon>
        <taxon>Burkholderiaceae</taxon>
        <taxon>Paraburkholderia</taxon>
    </lineage>
</organism>
<keyword evidence="2" id="KW-1185">Reference proteome</keyword>